<dbReference type="Gene3D" id="2.40.100.10">
    <property type="entry name" value="Cyclophilin-like"/>
    <property type="match status" value="1"/>
</dbReference>
<dbReference type="InterPro" id="IPR002130">
    <property type="entry name" value="Cyclophilin-type_PPIase_dom"/>
</dbReference>
<dbReference type="SUPFAM" id="SSF50891">
    <property type="entry name" value="Cyclophilin-like"/>
    <property type="match status" value="1"/>
</dbReference>
<reference evidence="6" key="2">
    <citation type="submission" date="2025-09" db="UniProtKB">
        <authorList>
            <consortium name="Ensembl"/>
        </authorList>
    </citation>
    <scope>IDENTIFICATION</scope>
</reference>
<dbReference type="Pfam" id="PF00076">
    <property type="entry name" value="RRM_1"/>
    <property type="match status" value="1"/>
</dbReference>
<dbReference type="PRINTS" id="PR00153">
    <property type="entry name" value="CSAPPISMRASE"/>
</dbReference>
<evidence type="ECO:0000259" key="4">
    <source>
        <dbReference type="PROSITE" id="PS50072"/>
    </source>
</evidence>
<evidence type="ECO:0000256" key="3">
    <source>
        <dbReference type="SAM" id="MobiDB-lite"/>
    </source>
</evidence>
<dbReference type="PROSITE" id="PS50102">
    <property type="entry name" value="RRM"/>
    <property type="match status" value="1"/>
</dbReference>
<dbReference type="InterPro" id="IPR020892">
    <property type="entry name" value="Cyclophilin-type_PPIase_CS"/>
</dbReference>
<reference evidence="6" key="1">
    <citation type="submission" date="2025-08" db="UniProtKB">
        <authorList>
            <consortium name="Ensembl"/>
        </authorList>
    </citation>
    <scope>IDENTIFICATION</scope>
</reference>
<dbReference type="PANTHER" id="PTHR48037">
    <property type="entry name" value="ATPASE E1"/>
    <property type="match status" value="1"/>
</dbReference>
<dbReference type="Pfam" id="PF00160">
    <property type="entry name" value="Pro_isomerase"/>
    <property type="match status" value="1"/>
</dbReference>
<sequence length="443" mass="48999">MKITQGGPNARPQVFFKWSRSAWVPPPCMQTRQRFAGLGVLHFWLDALSARLLSFYLERYFWRKPGPGPLRAPAAGPGAAPLGKWPRPPLAEGGAAARFRGGAGKMAATKRVLYVGGLAEEVDEKVLHAAFIPFGDITDIQIPLDYETEKHRGFAFVEFELAEDAAAAIDNMNESELFGRTIRVNLAKPMRIKEGSSRPVWSDDEWLKKFSGKTLEENTEEGGAEAPKQEAQEGEPPAKKARANPQVYMDIKIGNKPAGRLQILLRSDVVPMTVENFRCLCTHEKGFGFKGSSFHRIIPQFMCQAGDFTNHNGTGGKSIYGKKFDDENFILKHTGPGKASSSWLCSEGLRWPNASAAARLLSASGVQQAEVQRSLSVHALLISTVVLWRVSKLLSCWILEEGCRSATTSIRQVVKSKQAYLRTNSFPTATTEKRLMRSTTFLL</sequence>
<dbReference type="InterPro" id="IPR034168">
    <property type="entry name" value="PPIE_RRM"/>
</dbReference>
<dbReference type="GO" id="GO:0003755">
    <property type="term" value="F:peptidyl-prolyl cis-trans isomerase activity"/>
    <property type="evidence" value="ECO:0007669"/>
    <property type="project" value="InterPro"/>
</dbReference>
<dbReference type="FunFam" id="3.30.70.330:FF:000348">
    <property type="entry name" value="Peptidyl-prolyl cis-trans isomerase E"/>
    <property type="match status" value="1"/>
</dbReference>
<dbReference type="SUPFAM" id="SSF54928">
    <property type="entry name" value="RNA-binding domain, RBD"/>
    <property type="match status" value="1"/>
</dbReference>
<evidence type="ECO:0000313" key="7">
    <source>
        <dbReference type="Proteomes" id="UP000694521"/>
    </source>
</evidence>
<dbReference type="Proteomes" id="UP000694521">
    <property type="component" value="Unplaced"/>
</dbReference>
<dbReference type="PROSITE" id="PS50072">
    <property type="entry name" value="CSA_PPIASE_2"/>
    <property type="match status" value="1"/>
</dbReference>
<dbReference type="GO" id="GO:0006457">
    <property type="term" value="P:protein folding"/>
    <property type="evidence" value="ECO:0007669"/>
    <property type="project" value="InterPro"/>
</dbReference>
<dbReference type="InterPro" id="IPR000504">
    <property type="entry name" value="RRM_dom"/>
</dbReference>
<dbReference type="InterPro" id="IPR012677">
    <property type="entry name" value="Nucleotide-bd_a/b_plait_sf"/>
</dbReference>
<organism evidence="6 7">
    <name type="scientific">Anser cygnoides</name>
    <name type="common">Swan goose</name>
    <dbReference type="NCBI Taxonomy" id="8845"/>
    <lineage>
        <taxon>Eukaryota</taxon>
        <taxon>Metazoa</taxon>
        <taxon>Chordata</taxon>
        <taxon>Craniata</taxon>
        <taxon>Vertebrata</taxon>
        <taxon>Euteleostomi</taxon>
        <taxon>Archelosauria</taxon>
        <taxon>Archosauria</taxon>
        <taxon>Dinosauria</taxon>
        <taxon>Saurischia</taxon>
        <taxon>Theropoda</taxon>
        <taxon>Coelurosauria</taxon>
        <taxon>Aves</taxon>
        <taxon>Neognathae</taxon>
        <taxon>Galloanserae</taxon>
        <taxon>Anseriformes</taxon>
        <taxon>Anatidae</taxon>
        <taxon>Anserinae</taxon>
        <taxon>Anser</taxon>
    </lineage>
</organism>
<dbReference type="InterPro" id="IPR029000">
    <property type="entry name" value="Cyclophilin-like_dom_sf"/>
</dbReference>
<protein>
    <submittedName>
        <fullName evidence="6">Peptidylprolyl isomerase E</fullName>
    </submittedName>
</protein>
<keyword evidence="1 2" id="KW-0694">RNA-binding</keyword>
<dbReference type="Gene3D" id="3.30.70.330">
    <property type="match status" value="1"/>
</dbReference>
<dbReference type="PANTHER" id="PTHR48037:SF1">
    <property type="entry name" value="RRM DOMAIN-CONTAINING PROTEIN"/>
    <property type="match status" value="1"/>
</dbReference>
<dbReference type="PROSITE" id="PS00170">
    <property type="entry name" value="CSA_PPIASE_1"/>
    <property type="match status" value="1"/>
</dbReference>
<dbReference type="CDD" id="cd12347">
    <property type="entry name" value="RRM_PPIE"/>
    <property type="match status" value="1"/>
</dbReference>
<dbReference type="SMART" id="SM00360">
    <property type="entry name" value="RRM"/>
    <property type="match status" value="1"/>
</dbReference>
<accession>A0A8B9DYN4</accession>
<name>A0A8B9DYN4_ANSCY</name>
<dbReference type="Ensembl" id="ENSACDT00005017046.1">
    <property type="protein sequence ID" value="ENSACDP00005014172.1"/>
    <property type="gene ID" value="ENSACDG00005010392.1"/>
</dbReference>
<evidence type="ECO:0000313" key="6">
    <source>
        <dbReference type="Ensembl" id="ENSACDP00005014172.1"/>
    </source>
</evidence>
<evidence type="ECO:0000256" key="1">
    <source>
        <dbReference type="ARBA" id="ARBA00022884"/>
    </source>
</evidence>
<feature type="domain" description="RRM" evidence="5">
    <location>
        <begin position="111"/>
        <end position="189"/>
    </location>
</feature>
<evidence type="ECO:0000256" key="2">
    <source>
        <dbReference type="PROSITE-ProRule" id="PRU00176"/>
    </source>
</evidence>
<dbReference type="InterPro" id="IPR035979">
    <property type="entry name" value="RBD_domain_sf"/>
</dbReference>
<dbReference type="GO" id="GO:0003723">
    <property type="term" value="F:RNA binding"/>
    <property type="evidence" value="ECO:0007669"/>
    <property type="project" value="UniProtKB-UniRule"/>
</dbReference>
<proteinExistence type="predicted"/>
<feature type="domain" description="PPIase cyclophilin-type" evidence="4">
    <location>
        <begin position="248"/>
        <end position="402"/>
    </location>
</feature>
<feature type="region of interest" description="Disordered" evidence="3">
    <location>
        <begin position="215"/>
        <end position="245"/>
    </location>
</feature>
<dbReference type="AlphaFoldDB" id="A0A8B9DYN4"/>
<keyword evidence="7" id="KW-1185">Reference proteome</keyword>
<evidence type="ECO:0000259" key="5">
    <source>
        <dbReference type="PROSITE" id="PS50102"/>
    </source>
</evidence>